<evidence type="ECO:0000313" key="2">
    <source>
        <dbReference type="EMBL" id="MBB6106601.1"/>
    </source>
</evidence>
<dbReference type="InterPro" id="IPR018769">
    <property type="entry name" value="VgrG2_DUF2345"/>
</dbReference>
<sequence>MTKSIVARAQKQIPLESEEILLRARKFRVEVNGSFLNLDASGVVSGTTGKFTAYAAAHELPGPKDQMVDLSPKKVCIECILKAARSGAALVPR</sequence>
<keyword evidence="3" id="KW-1185">Reference proteome</keyword>
<dbReference type="Proteomes" id="UP000571554">
    <property type="component" value="Unassembled WGS sequence"/>
</dbReference>
<name>A0A7W9WWJ0_9BURK</name>
<evidence type="ECO:0000313" key="3">
    <source>
        <dbReference type="Proteomes" id="UP000571554"/>
    </source>
</evidence>
<protein>
    <submittedName>
        <fullName evidence="2">Uncharacterized protein (DUF2345 family)</fullName>
    </submittedName>
</protein>
<gene>
    <name evidence="2" type="ORF">F4827_006477</name>
</gene>
<accession>A0A7W9WWJ0</accession>
<evidence type="ECO:0000259" key="1">
    <source>
        <dbReference type="Pfam" id="PF10106"/>
    </source>
</evidence>
<reference evidence="2 3" key="1">
    <citation type="submission" date="2020-08" db="EMBL/GenBank/DDBJ databases">
        <title>Above-ground endophytic microbial communities from plants in different locations in the United States.</title>
        <authorList>
            <person name="Frank C."/>
        </authorList>
    </citation>
    <scope>NUCLEOTIDE SEQUENCE [LARGE SCALE GENOMIC DNA]</scope>
    <source>
        <strain evidence="2 3">WP4_2_2</strain>
    </source>
</reference>
<dbReference type="AlphaFoldDB" id="A0A7W9WWJ0"/>
<dbReference type="EMBL" id="JACHBW010000029">
    <property type="protein sequence ID" value="MBB6106601.1"/>
    <property type="molecule type" value="Genomic_DNA"/>
</dbReference>
<comment type="caution">
    <text evidence="2">The sequence shown here is derived from an EMBL/GenBank/DDBJ whole genome shotgun (WGS) entry which is preliminary data.</text>
</comment>
<feature type="domain" description="DUF2345" evidence="1">
    <location>
        <begin position="3"/>
        <end position="64"/>
    </location>
</feature>
<proteinExistence type="predicted"/>
<dbReference type="Pfam" id="PF10106">
    <property type="entry name" value="DUF2345"/>
    <property type="match status" value="1"/>
</dbReference>
<organism evidence="2 3">
    <name type="scientific">Paraburkholderia bannensis</name>
    <dbReference type="NCBI Taxonomy" id="765414"/>
    <lineage>
        <taxon>Bacteria</taxon>
        <taxon>Pseudomonadati</taxon>
        <taxon>Pseudomonadota</taxon>
        <taxon>Betaproteobacteria</taxon>
        <taxon>Burkholderiales</taxon>
        <taxon>Burkholderiaceae</taxon>
        <taxon>Paraburkholderia</taxon>
    </lineage>
</organism>